<evidence type="ECO:0000259" key="1">
    <source>
        <dbReference type="Pfam" id="PF00144"/>
    </source>
</evidence>
<sequence>MTNALSTRLRPALAEIFDARTEPVPAVSVAVLLDGELATVSFGARPAARFQACSISKPIAAATALRLGLDLDADVNDYLKSWRLPAPADWPAVVTVRHLLSHSGALTTHGFPGYAEGAPLPSLVEILDGEGPANTGAVRIDGVPGVMTRYSGGGYQILQLILEDLSGTPFAELARRLVLDPLGMDTAGYDVPPEIAEAHDKGERIEGGWHTYPEQAAAGLWCTPADLVRFFTALREAADGTGDFLPAELAREVLSEVVPGFGLGVQLTTDPLGDRFGHGGSNEGYRCGAEASRDGNWAIAAMTNANEGDALTLAMLTAVAETLGIPRTPKEPGNFDYPAWLARHTGEYRTSAGTVLHLDIVDGDLHLVLDGQPPLIFGPMSDATAYAPYAHAELRFAYADDRVESVTLHQFGSSILAVRQSVDG</sequence>
<feature type="domain" description="Beta-lactamase-related" evidence="1">
    <location>
        <begin position="15"/>
        <end position="320"/>
    </location>
</feature>
<evidence type="ECO:0000313" key="2">
    <source>
        <dbReference type="EMBL" id="MBB6032798.1"/>
    </source>
</evidence>
<name>A0A841FG28_9ACTN</name>
<dbReference type="PANTHER" id="PTHR46825">
    <property type="entry name" value="D-ALANYL-D-ALANINE-CARBOXYPEPTIDASE/ENDOPEPTIDASE AMPH"/>
    <property type="match status" value="1"/>
</dbReference>
<dbReference type="Pfam" id="PF00144">
    <property type="entry name" value="Beta-lactamase"/>
    <property type="match status" value="1"/>
</dbReference>
<keyword evidence="3" id="KW-1185">Reference proteome</keyword>
<gene>
    <name evidence="2" type="ORF">HNR73_000640</name>
</gene>
<accession>A0A841FG28</accession>
<proteinExistence type="predicted"/>
<dbReference type="InterPro" id="IPR050491">
    <property type="entry name" value="AmpC-like"/>
</dbReference>
<dbReference type="AlphaFoldDB" id="A0A841FG28"/>
<reference evidence="2 3" key="1">
    <citation type="submission" date="2020-08" db="EMBL/GenBank/DDBJ databases">
        <title>Genomic Encyclopedia of Type Strains, Phase IV (KMG-IV): sequencing the most valuable type-strain genomes for metagenomic binning, comparative biology and taxonomic classification.</title>
        <authorList>
            <person name="Goeker M."/>
        </authorList>
    </citation>
    <scope>NUCLEOTIDE SEQUENCE [LARGE SCALE GENOMIC DNA]</scope>
    <source>
        <strain evidence="2 3">YIM 65646</strain>
    </source>
</reference>
<dbReference type="PANTHER" id="PTHR46825:SF12">
    <property type="entry name" value="PENICILLIN-BINDING PROTEIN 4"/>
    <property type="match status" value="1"/>
</dbReference>
<evidence type="ECO:0000313" key="3">
    <source>
        <dbReference type="Proteomes" id="UP000548476"/>
    </source>
</evidence>
<comment type="caution">
    <text evidence="2">The sequence shown here is derived from an EMBL/GenBank/DDBJ whole genome shotgun (WGS) entry which is preliminary data.</text>
</comment>
<dbReference type="Proteomes" id="UP000548476">
    <property type="component" value="Unassembled WGS sequence"/>
</dbReference>
<dbReference type="SUPFAM" id="SSF56601">
    <property type="entry name" value="beta-lactamase/transpeptidase-like"/>
    <property type="match status" value="1"/>
</dbReference>
<organism evidence="2 3">
    <name type="scientific">Phytomonospora endophytica</name>
    <dbReference type="NCBI Taxonomy" id="714109"/>
    <lineage>
        <taxon>Bacteria</taxon>
        <taxon>Bacillati</taxon>
        <taxon>Actinomycetota</taxon>
        <taxon>Actinomycetes</taxon>
        <taxon>Micromonosporales</taxon>
        <taxon>Micromonosporaceae</taxon>
        <taxon>Phytomonospora</taxon>
    </lineage>
</organism>
<dbReference type="RefSeq" id="WP_184785659.1">
    <property type="nucleotide sequence ID" value="NZ_BONT01000034.1"/>
</dbReference>
<dbReference type="Gene3D" id="3.40.710.10">
    <property type="entry name" value="DD-peptidase/beta-lactamase superfamily"/>
    <property type="match status" value="1"/>
</dbReference>
<protein>
    <submittedName>
        <fullName evidence="2">CubicO group peptidase (Beta-lactamase class C family)</fullName>
    </submittedName>
</protein>
<dbReference type="InterPro" id="IPR001466">
    <property type="entry name" value="Beta-lactam-related"/>
</dbReference>
<dbReference type="EMBL" id="JACHGT010000001">
    <property type="protein sequence ID" value="MBB6032798.1"/>
    <property type="molecule type" value="Genomic_DNA"/>
</dbReference>
<dbReference type="InterPro" id="IPR012338">
    <property type="entry name" value="Beta-lactam/transpept-like"/>
</dbReference>